<feature type="region of interest" description="Disordered" evidence="5">
    <location>
        <begin position="43"/>
        <end position="99"/>
    </location>
</feature>
<evidence type="ECO:0000256" key="1">
    <source>
        <dbReference type="ARBA" id="ARBA00004442"/>
    </source>
</evidence>
<dbReference type="GO" id="GO:0009279">
    <property type="term" value="C:cell outer membrane"/>
    <property type="evidence" value="ECO:0007669"/>
    <property type="project" value="UniProtKB-SubCell"/>
</dbReference>
<dbReference type="PANTHER" id="PTHR47234">
    <property type="match status" value="1"/>
</dbReference>
<feature type="compositionally biased region" description="Basic residues" evidence="5">
    <location>
        <begin position="53"/>
        <end position="68"/>
    </location>
</feature>
<feature type="compositionally biased region" description="Low complexity" evidence="5">
    <location>
        <begin position="43"/>
        <end position="52"/>
    </location>
</feature>
<dbReference type="InterPro" id="IPR012910">
    <property type="entry name" value="Plug_dom"/>
</dbReference>
<dbReference type="InterPro" id="IPR000531">
    <property type="entry name" value="Beta-barrel_TonB"/>
</dbReference>
<dbReference type="Gene3D" id="2.40.170.20">
    <property type="entry name" value="TonB-dependent receptor, beta-barrel domain"/>
    <property type="match status" value="1"/>
</dbReference>
<reference evidence="9" key="1">
    <citation type="submission" date="2023-03" db="EMBL/GenBank/DDBJ databases">
        <authorList>
            <person name="Cleenwerck I."/>
        </authorList>
    </citation>
    <scope>NUCLEOTIDE SEQUENCE</scope>
    <source>
        <strain evidence="9">LMG 32879</strain>
    </source>
</reference>
<protein>
    <submittedName>
        <fullName evidence="9">TonB-dependent receptor</fullName>
    </submittedName>
</protein>
<comment type="subcellular location">
    <subcellularLocation>
        <location evidence="1 4">Cell outer membrane</location>
    </subcellularLocation>
</comment>
<dbReference type="AlphaFoldDB" id="A0AA35Y2F5"/>
<dbReference type="RefSeq" id="WP_289840945.1">
    <property type="nucleotide sequence ID" value="NZ_CATKSH010000003.1"/>
</dbReference>
<dbReference type="PANTHER" id="PTHR47234:SF2">
    <property type="entry name" value="TONB-DEPENDENT RECEPTOR"/>
    <property type="match status" value="1"/>
</dbReference>
<feature type="compositionally biased region" description="Low complexity" evidence="5">
    <location>
        <begin position="74"/>
        <end position="93"/>
    </location>
</feature>
<keyword evidence="9" id="KW-0675">Receptor</keyword>
<evidence type="ECO:0000256" key="3">
    <source>
        <dbReference type="ARBA" id="ARBA00023237"/>
    </source>
</evidence>
<keyword evidence="6" id="KW-0812">Transmembrane</keyword>
<evidence type="ECO:0000256" key="5">
    <source>
        <dbReference type="SAM" id="MobiDB-lite"/>
    </source>
</evidence>
<keyword evidence="6" id="KW-1133">Transmembrane helix</keyword>
<keyword evidence="4" id="KW-0798">TonB box</keyword>
<gene>
    <name evidence="9" type="ORF">LMG32879_000633</name>
</gene>
<comment type="caution">
    <text evidence="9">The sequence shown here is derived from an EMBL/GenBank/DDBJ whole genome shotgun (WGS) entry which is preliminary data.</text>
</comment>
<dbReference type="InterPro" id="IPR037066">
    <property type="entry name" value="Plug_dom_sf"/>
</dbReference>
<dbReference type="Pfam" id="PF07715">
    <property type="entry name" value="Plug"/>
    <property type="match status" value="1"/>
</dbReference>
<keyword evidence="10" id="KW-1185">Reference proteome</keyword>
<keyword evidence="3" id="KW-0998">Cell outer membrane</keyword>
<sequence length="1090" mass="118685">MAEENTIGKYGRHLRKCCPDLLRLFAGVSITVLTAFPSYAQTTQDHVTTTTPVKKHVVARKSARKTHVTPHGTPSSARRSSPSKASPASSMPSVTQDHAQKRDDLYGGKNADAIEQVTVTGTRLSQTRLTNVMAGTTLDADQLKARGYTNLGLALLRENPAFSVPSNSQIGSQNSWGAGQTFTGLLALGEQRTLTLINGMRMVGGATASIYGAGTGSQVDVGTIPTSLIKKIDTKYGGAGAAYGADAVAGVVNYELDDHFTGVDFSAQGDWTQKLDAPQEKIYFKAGTTFDHGKGGLVFDVEYRNAGGMVYNDRRNLIGSNSETYLWPALDSTSPYSYVLTRNERYIQVNASGIPLLNGYQNPSLYGAARGGIAAPGGGALQFSKDGKSLIPITGALVQSNYYAAGGNGMSFEDYDQLFTPSSSLNLTHVGHYDFSDHLHATWQAWYQRGEAKSTISDGYWSSAMFDAPLNMDNYLNSSNVNGALTLRTDNPYLTDAERSTIVNALAAKGLPTDQFYMARDTHDLREGMFTTTNQMFRFQGGLNGDFNAVGRHFEWNVRGEYSRYMNSTATPMVVTQNLINALDAVRLPDGSIGCAPGVVNSTAPTVSKTCAPLNLFGENQASPAAIDYTTAIAKPKNANSQRDLQAEIHSTVVHLPAGDVRWDIGYEHRREAYNFDSGAALRGEQLADGSYRQYGDDIPIPNTGGAYHTHEVFGELDVPLISPNMHMPAAYSLSATANGRYINNNMAGGYWTYMFGGAWWPTQDFGFSGNYARSVRNPSVTELFAPKSRVANMASDPCSQEDLANGPDPATRQANCAREGIPSNFESNIVNYTVFGTNGGNPHLKNEVSTSYTGSAHFVPRFVPGLQLDASFVDVKISNEITSLGISSIMAACYDSKDFPNAYCNLFTRDADHQVTSYEEGYVNIAGQHMQALEAALNYNLPLRRINAAWRDFGEFNLSVNYNHYVKNTTSYLGTSYQGFGGTGQPQDSFTANLNYMRGPLTLQWQTIYYGPSQFGVQAGKYAQNYNDRPDFAYFNATIGYRITKNFDVNFMINNATNAVPRYAGTTSLGRYYDAMLGRAFQLQLGAHF</sequence>
<evidence type="ECO:0000256" key="2">
    <source>
        <dbReference type="ARBA" id="ARBA00023136"/>
    </source>
</evidence>
<evidence type="ECO:0000259" key="7">
    <source>
        <dbReference type="Pfam" id="PF00593"/>
    </source>
</evidence>
<evidence type="ECO:0000313" key="9">
    <source>
        <dbReference type="EMBL" id="CAI9119808.1"/>
    </source>
</evidence>
<evidence type="ECO:0000256" key="6">
    <source>
        <dbReference type="SAM" id="Phobius"/>
    </source>
</evidence>
<feature type="domain" description="TonB-dependent receptor plug" evidence="8">
    <location>
        <begin position="136"/>
        <end position="251"/>
    </location>
</feature>
<evidence type="ECO:0000256" key="4">
    <source>
        <dbReference type="RuleBase" id="RU003357"/>
    </source>
</evidence>
<feature type="domain" description="TonB-dependent receptor-like beta-barrel" evidence="7">
    <location>
        <begin position="482"/>
        <end position="1056"/>
    </location>
</feature>
<organism evidence="9 10">
    <name type="scientific">Brytella acorum</name>
    <dbReference type="NCBI Taxonomy" id="2959299"/>
    <lineage>
        <taxon>Bacteria</taxon>
        <taxon>Pseudomonadati</taxon>
        <taxon>Pseudomonadota</taxon>
        <taxon>Alphaproteobacteria</taxon>
        <taxon>Acetobacterales</taxon>
        <taxon>Acetobacteraceae</taxon>
        <taxon>Brytella</taxon>
    </lineage>
</organism>
<feature type="transmembrane region" description="Helical" evidence="6">
    <location>
        <begin position="21"/>
        <end position="40"/>
    </location>
</feature>
<accession>A0AA35Y2F5</accession>
<dbReference type="Pfam" id="PF00593">
    <property type="entry name" value="TonB_dep_Rec_b-barrel"/>
    <property type="match status" value="1"/>
</dbReference>
<dbReference type="Gene3D" id="2.170.130.10">
    <property type="entry name" value="TonB-dependent receptor, plug domain"/>
    <property type="match status" value="1"/>
</dbReference>
<dbReference type="InterPro" id="IPR036942">
    <property type="entry name" value="Beta-barrel_TonB_sf"/>
</dbReference>
<evidence type="ECO:0000259" key="8">
    <source>
        <dbReference type="Pfam" id="PF07715"/>
    </source>
</evidence>
<keyword evidence="2 4" id="KW-0472">Membrane</keyword>
<comment type="similarity">
    <text evidence="4">Belongs to the TonB-dependent receptor family.</text>
</comment>
<dbReference type="Proteomes" id="UP001176960">
    <property type="component" value="Unassembled WGS sequence"/>
</dbReference>
<name>A0AA35Y2F5_9PROT</name>
<dbReference type="SUPFAM" id="SSF56935">
    <property type="entry name" value="Porins"/>
    <property type="match status" value="1"/>
</dbReference>
<proteinExistence type="inferred from homology"/>
<dbReference type="EMBL" id="CATKSH010000003">
    <property type="protein sequence ID" value="CAI9119808.1"/>
    <property type="molecule type" value="Genomic_DNA"/>
</dbReference>
<evidence type="ECO:0000313" key="10">
    <source>
        <dbReference type="Proteomes" id="UP001176960"/>
    </source>
</evidence>